<dbReference type="SUPFAM" id="SSF48256">
    <property type="entry name" value="Citrate synthase"/>
    <property type="match status" value="1"/>
</dbReference>
<dbReference type="Pfam" id="PF00285">
    <property type="entry name" value="Citrate_synt"/>
    <property type="match status" value="1"/>
</dbReference>
<dbReference type="GO" id="GO:0005829">
    <property type="term" value="C:cytosol"/>
    <property type="evidence" value="ECO:0007669"/>
    <property type="project" value="TreeGrafter"/>
</dbReference>
<organism evidence="7 9">
    <name type="scientific">Hungatella hathewayi</name>
    <dbReference type="NCBI Taxonomy" id="154046"/>
    <lineage>
        <taxon>Bacteria</taxon>
        <taxon>Bacillati</taxon>
        <taxon>Bacillota</taxon>
        <taxon>Clostridia</taxon>
        <taxon>Lachnospirales</taxon>
        <taxon>Lachnospiraceae</taxon>
        <taxon>Hungatella</taxon>
    </lineage>
</organism>
<evidence type="ECO:0000256" key="3">
    <source>
        <dbReference type="ARBA" id="ARBA00022679"/>
    </source>
</evidence>
<dbReference type="EMBL" id="QSSQ01000001">
    <property type="protein sequence ID" value="RGM08658.1"/>
    <property type="molecule type" value="Genomic_DNA"/>
</dbReference>
<dbReference type="PANTHER" id="PTHR11739:SF4">
    <property type="entry name" value="CITRATE SYNTHASE, PEROXISOMAL"/>
    <property type="match status" value="1"/>
</dbReference>
<comment type="catalytic activity">
    <reaction evidence="4">
        <text>oxaloacetate + acetyl-CoA + H2O = citrate + CoA + H(+)</text>
        <dbReference type="Rhea" id="RHEA:16845"/>
        <dbReference type="ChEBI" id="CHEBI:15377"/>
        <dbReference type="ChEBI" id="CHEBI:15378"/>
        <dbReference type="ChEBI" id="CHEBI:16452"/>
        <dbReference type="ChEBI" id="CHEBI:16947"/>
        <dbReference type="ChEBI" id="CHEBI:57287"/>
        <dbReference type="ChEBI" id="CHEBI:57288"/>
        <dbReference type="EC" id="2.3.3.16"/>
    </reaction>
</comment>
<proteinExistence type="inferred from homology"/>
<dbReference type="Proteomes" id="UP000095651">
    <property type="component" value="Unassembled WGS sequence"/>
</dbReference>
<dbReference type="PRINTS" id="PR00143">
    <property type="entry name" value="CITRTSNTHASE"/>
</dbReference>
<dbReference type="RefSeq" id="WP_055652869.1">
    <property type="nucleotide sequence ID" value="NZ_CABIXC010000001.1"/>
</dbReference>
<evidence type="ECO:0000256" key="1">
    <source>
        <dbReference type="ARBA" id="ARBA00005163"/>
    </source>
</evidence>
<dbReference type="InterPro" id="IPR024176">
    <property type="entry name" value="Citrate_synthase_bac-typ"/>
</dbReference>
<accession>A0A173XTU8</accession>
<dbReference type="GO" id="GO:0006099">
    <property type="term" value="P:tricarboxylic acid cycle"/>
    <property type="evidence" value="ECO:0007669"/>
    <property type="project" value="UniProtKB-UniPathway"/>
</dbReference>
<dbReference type="Proteomes" id="UP000261257">
    <property type="component" value="Unassembled WGS sequence"/>
</dbReference>
<evidence type="ECO:0000313" key="10">
    <source>
        <dbReference type="Proteomes" id="UP000261257"/>
    </source>
</evidence>
<sequence>MNNFFIAQTFGKSSNYTDIPNHLFKEHNVKKGLRNEDGTGVRVGLTRVSDVVGYEIQDGKKVNVPGKLFYRGIEIGDLVKGKGNARYGFEETTFLLLFGYLPSKKELNEFSGILRHFYPLPDEFLEKNLLRSPSRNLMNSLQQSILSLYNYDEDPDNVDPYQTLLKGISILAKLPSMAAYAYQSKIHYYDRESLIIHYPKEEYSIAENILYMLRRDGTFTEQEADLLDVMLMIHADHGGGNNSTFTNVVISSTGTDIYSSISASIGSLKGPKHGGANIRCSEMISAIEKEIGLKATDAQIKQVIKRILDKEFYDNTGLVYGLGHAVYTVSDPRADLLKTCCEKLAKQKKREDEYEFLTRFEKVAKETLAGNGKTLSNNVDFYSGFAYNMLQIPEDMYTPLFVCARMAGWLAHNIENKMYDGKIMRPAFKYVGEATPYKKREER</sequence>
<dbReference type="PANTHER" id="PTHR11739">
    <property type="entry name" value="CITRATE SYNTHASE"/>
    <property type="match status" value="1"/>
</dbReference>
<dbReference type="Gene3D" id="1.10.580.10">
    <property type="entry name" value="Citrate Synthase, domain 1"/>
    <property type="match status" value="1"/>
</dbReference>
<evidence type="ECO:0000256" key="5">
    <source>
        <dbReference type="PIRNR" id="PIRNR001369"/>
    </source>
</evidence>
<feature type="active site" evidence="6">
    <location>
        <position position="324"/>
    </location>
</feature>
<dbReference type="PIRSF" id="PIRSF001369">
    <property type="entry name" value="Citrate_synth"/>
    <property type="match status" value="1"/>
</dbReference>
<evidence type="ECO:0000313" key="9">
    <source>
        <dbReference type="Proteomes" id="UP000095651"/>
    </source>
</evidence>
<evidence type="ECO:0000313" key="8">
    <source>
        <dbReference type="EMBL" id="RGM08658.1"/>
    </source>
</evidence>
<dbReference type="InterPro" id="IPR016142">
    <property type="entry name" value="Citrate_synth-like_lrg_a-sub"/>
</dbReference>
<keyword evidence="7" id="KW-0012">Acyltransferase</keyword>
<dbReference type="UniPathway" id="UPA00223"/>
<dbReference type="NCBIfam" id="NF010635">
    <property type="entry name" value="PRK14032.1"/>
    <property type="match status" value="1"/>
</dbReference>
<dbReference type="InterPro" id="IPR036969">
    <property type="entry name" value="Citrate_synthase_sf"/>
</dbReference>
<dbReference type="EMBL" id="CYZE01000001">
    <property type="protein sequence ID" value="CUN54337.1"/>
    <property type="molecule type" value="Genomic_DNA"/>
</dbReference>
<comment type="pathway">
    <text evidence="1">Carbohydrate metabolism; tricarboxylic acid cycle.</text>
</comment>
<name>A0A173XTU8_9FIRM</name>
<protein>
    <recommendedName>
        <fullName evidence="5">Citrate synthase</fullName>
    </recommendedName>
</protein>
<comment type="similarity">
    <text evidence="2 5">Belongs to the citrate synthase family.</text>
</comment>
<dbReference type="GO" id="GO:0036440">
    <property type="term" value="F:citrate synthase activity"/>
    <property type="evidence" value="ECO:0007669"/>
    <property type="project" value="UniProtKB-EC"/>
</dbReference>
<reference evidence="7 9" key="1">
    <citation type="submission" date="2015-09" db="EMBL/GenBank/DDBJ databases">
        <authorList>
            <consortium name="Pathogen Informatics"/>
        </authorList>
    </citation>
    <scope>NUCLEOTIDE SEQUENCE [LARGE SCALE GENOMIC DNA]</scope>
    <source>
        <strain evidence="7 9">2789STDY5608850</strain>
    </source>
</reference>
<reference evidence="8 10" key="2">
    <citation type="submission" date="2018-08" db="EMBL/GenBank/DDBJ databases">
        <title>A genome reference for cultivated species of the human gut microbiota.</title>
        <authorList>
            <person name="Zou Y."/>
            <person name="Xue W."/>
            <person name="Luo G."/>
        </authorList>
    </citation>
    <scope>NUCLEOTIDE SEQUENCE [LARGE SCALE GENOMIC DNA]</scope>
    <source>
        <strain evidence="8 10">TF05-11AC</strain>
    </source>
</reference>
<dbReference type="GO" id="GO:0005975">
    <property type="term" value="P:carbohydrate metabolic process"/>
    <property type="evidence" value="ECO:0007669"/>
    <property type="project" value="TreeGrafter"/>
</dbReference>
<feature type="active site" evidence="6">
    <location>
        <position position="380"/>
    </location>
</feature>
<dbReference type="InterPro" id="IPR016143">
    <property type="entry name" value="Citrate_synth-like_sm_a-sub"/>
</dbReference>
<evidence type="ECO:0000256" key="6">
    <source>
        <dbReference type="PIRSR" id="PIRSR001369-1"/>
    </source>
</evidence>
<evidence type="ECO:0000256" key="4">
    <source>
        <dbReference type="ARBA" id="ARBA00049288"/>
    </source>
</evidence>
<evidence type="ECO:0000313" key="7">
    <source>
        <dbReference type="EMBL" id="CUN54337.1"/>
    </source>
</evidence>
<dbReference type="Gene3D" id="1.10.230.10">
    <property type="entry name" value="Cytochrome P450-Terp, domain 2"/>
    <property type="match status" value="1"/>
</dbReference>
<gene>
    <name evidence="7" type="primary">citZ</name>
    <name evidence="8" type="ORF">DXC39_01440</name>
    <name evidence="7" type="ORF">ERS852407_00510</name>
</gene>
<dbReference type="AlphaFoldDB" id="A0A173XTU8"/>
<keyword evidence="3 5" id="KW-0808">Transferase</keyword>
<dbReference type="InterPro" id="IPR002020">
    <property type="entry name" value="Citrate_synthase"/>
</dbReference>
<evidence type="ECO:0000256" key="2">
    <source>
        <dbReference type="ARBA" id="ARBA00010566"/>
    </source>
</evidence>